<dbReference type="PANTHER" id="PTHR43261">
    <property type="entry name" value="TRANSLATION ELONGATION FACTOR G-RELATED"/>
    <property type="match status" value="1"/>
</dbReference>
<evidence type="ECO:0000256" key="4">
    <source>
        <dbReference type="ARBA" id="ARBA00023251"/>
    </source>
</evidence>
<reference evidence="6 7" key="1">
    <citation type="submission" date="2020-02" db="EMBL/GenBank/DDBJ databases">
        <title>Genome assembly of a novel Clostridium senegalense strain.</title>
        <authorList>
            <person name="Gupta T.B."/>
            <person name="Jauregui R."/>
            <person name="Maclean P."/>
            <person name="Nawarathana A."/>
            <person name="Brightwell G."/>
        </authorList>
    </citation>
    <scope>NUCLEOTIDE SEQUENCE [LARGE SCALE GENOMIC DNA]</scope>
    <source>
        <strain evidence="6 7">AGRFS4</strain>
    </source>
</reference>
<dbReference type="InterPro" id="IPR027417">
    <property type="entry name" value="P-loop_NTPase"/>
</dbReference>
<dbReference type="PROSITE" id="PS00301">
    <property type="entry name" value="G_TR_1"/>
    <property type="match status" value="1"/>
</dbReference>
<dbReference type="Gene3D" id="3.30.230.10">
    <property type="match status" value="1"/>
</dbReference>
<evidence type="ECO:0000256" key="2">
    <source>
        <dbReference type="ARBA" id="ARBA00022917"/>
    </source>
</evidence>
<dbReference type="RefSeq" id="WP_199870440.1">
    <property type="nucleotide sequence ID" value="NZ_JAAGPU010000026.1"/>
</dbReference>
<dbReference type="Gene3D" id="3.30.70.870">
    <property type="entry name" value="Elongation Factor G (Translational Gtpase), domain 3"/>
    <property type="match status" value="1"/>
</dbReference>
<dbReference type="InterPro" id="IPR020568">
    <property type="entry name" value="Ribosomal_Su5_D2-typ_SF"/>
</dbReference>
<dbReference type="PROSITE" id="PS51722">
    <property type="entry name" value="G_TR_2"/>
    <property type="match status" value="1"/>
</dbReference>
<organism evidence="6 7">
    <name type="scientific">Clostridium senegalense</name>
    <dbReference type="NCBI Taxonomy" id="1465809"/>
    <lineage>
        <taxon>Bacteria</taxon>
        <taxon>Bacillati</taxon>
        <taxon>Bacillota</taxon>
        <taxon>Clostridia</taxon>
        <taxon>Eubacteriales</taxon>
        <taxon>Clostridiaceae</taxon>
        <taxon>Clostridium</taxon>
    </lineage>
</organism>
<dbReference type="InterPro" id="IPR014721">
    <property type="entry name" value="Ribsml_uS5_D2-typ_fold_subgr"/>
</dbReference>
<dbReference type="InterPro" id="IPR005517">
    <property type="entry name" value="Transl_elong_EFG/EF2_IV"/>
</dbReference>
<dbReference type="Gene3D" id="3.30.70.240">
    <property type="match status" value="1"/>
</dbReference>
<dbReference type="NCBIfam" id="TIGR00231">
    <property type="entry name" value="small_GTP"/>
    <property type="match status" value="1"/>
</dbReference>
<sequence length="652" mass="74683">MYKTIGILAHVDAGKTTFCEQLLYNTKVIKERGRVDHKNSFLDNHNIEKKRGITVFSNEATFYYNESTYYLVDTPGHVDFSTEMERAVQIMDYAVVIVSAVEGVQGHTETVCQLLKQYKIPTFFFINKEDRDGANVLKVINKIREVCDGEVIYLNNSLKEPLDCELIEEIGAKDENLLELYLEDNYEKNLWVNFIKDETKKCNIHPCISGSALYNKGIKEFMENIDILTYSEFLVDKDFVGRVYKVRHDDDGTKITYIKALQGSLKIKDELKYINADNDKIYEKVNQIRIYNGEKFKTVDKAVAGEIFAVVGPKGLLPGDGVGEVLKKTNFKMIPTLTSKVIYDKSLDEREVLKYFRILECEDPNLMIVYNEKLKEIQTHIMGYIQLEILKEVLKERFNIEVEFGDCEILYKETVESIAIGYGHFEPLGHYAEIHLKIEKGERGSGIEFKNTCHADDLTIGNQNLVKTHIYEKKHKGILTGSEITDLKVTLLTGRAHNKHTSGGDFREATLRALRYALEDAHCILLEPYYRFKIEISLEHTGRVISDVQKLNGNFQLKSTSIESNIITGRIPVATFMNYPKEFISYTKGRGRISLAFDGYDVCHNSEEVIKKINYNKNSDGEYTSSSIFCSKGQGFTVRGEEIKQYIHCSIN</sequence>
<dbReference type="SMART" id="SM00838">
    <property type="entry name" value="EFG_C"/>
    <property type="match status" value="1"/>
</dbReference>
<protein>
    <submittedName>
        <fullName evidence="6">TetM/TetW/TetO/TetS family tetracycline resistance ribosomal protection protein</fullName>
    </submittedName>
</protein>
<dbReference type="InterPro" id="IPR005225">
    <property type="entry name" value="Small_GTP-bd"/>
</dbReference>
<dbReference type="CDD" id="cd03711">
    <property type="entry name" value="Tet_C"/>
    <property type="match status" value="1"/>
</dbReference>
<dbReference type="Pfam" id="PF00679">
    <property type="entry name" value="EFG_C"/>
    <property type="match status" value="1"/>
</dbReference>
<dbReference type="SUPFAM" id="SSF54211">
    <property type="entry name" value="Ribosomal protein S5 domain 2-like"/>
    <property type="match status" value="1"/>
</dbReference>
<dbReference type="SUPFAM" id="SSF52540">
    <property type="entry name" value="P-loop containing nucleoside triphosphate hydrolases"/>
    <property type="match status" value="1"/>
</dbReference>
<dbReference type="InterPro" id="IPR035647">
    <property type="entry name" value="EFG_III/V"/>
</dbReference>
<dbReference type="Gene3D" id="3.40.50.300">
    <property type="entry name" value="P-loop containing nucleotide triphosphate hydrolases"/>
    <property type="match status" value="1"/>
</dbReference>
<dbReference type="SUPFAM" id="SSF54980">
    <property type="entry name" value="EF-G C-terminal domain-like"/>
    <property type="match status" value="2"/>
</dbReference>
<keyword evidence="1" id="KW-0547">Nucleotide-binding</keyword>
<evidence type="ECO:0000256" key="1">
    <source>
        <dbReference type="ARBA" id="ARBA00022741"/>
    </source>
</evidence>
<accession>A0A6M0H6Z6</accession>
<dbReference type="SMART" id="SM00889">
    <property type="entry name" value="EFG_IV"/>
    <property type="match status" value="1"/>
</dbReference>
<keyword evidence="7" id="KW-1185">Reference proteome</keyword>
<dbReference type="GO" id="GO:0005525">
    <property type="term" value="F:GTP binding"/>
    <property type="evidence" value="ECO:0007669"/>
    <property type="project" value="UniProtKB-KW"/>
</dbReference>
<dbReference type="Proteomes" id="UP000481872">
    <property type="component" value="Unassembled WGS sequence"/>
</dbReference>
<dbReference type="SUPFAM" id="SSF50447">
    <property type="entry name" value="Translation proteins"/>
    <property type="match status" value="1"/>
</dbReference>
<dbReference type="GO" id="GO:0003924">
    <property type="term" value="F:GTPase activity"/>
    <property type="evidence" value="ECO:0007669"/>
    <property type="project" value="InterPro"/>
</dbReference>
<keyword evidence="3" id="KW-0342">GTP-binding</keyword>
<dbReference type="AlphaFoldDB" id="A0A6M0H6Z6"/>
<dbReference type="PANTHER" id="PTHR43261:SF1">
    <property type="entry name" value="RIBOSOME-RELEASING FACTOR 2, MITOCHONDRIAL"/>
    <property type="match status" value="1"/>
</dbReference>
<comment type="caution">
    <text evidence="6">The sequence shown here is derived from an EMBL/GenBank/DDBJ whole genome shotgun (WGS) entry which is preliminary data.</text>
</comment>
<dbReference type="InterPro" id="IPR000795">
    <property type="entry name" value="T_Tr_GTP-bd_dom"/>
</dbReference>
<dbReference type="GO" id="GO:0006412">
    <property type="term" value="P:translation"/>
    <property type="evidence" value="ECO:0007669"/>
    <property type="project" value="UniProtKB-KW"/>
</dbReference>
<dbReference type="InterPro" id="IPR009000">
    <property type="entry name" value="Transl_B-barrel_sf"/>
</dbReference>
<gene>
    <name evidence="6" type="ORF">G3M99_13120</name>
</gene>
<dbReference type="Pfam" id="PF03764">
    <property type="entry name" value="EFG_IV"/>
    <property type="match status" value="1"/>
</dbReference>
<keyword evidence="2" id="KW-0648">Protein biosynthesis</keyword>
<evidence type="ECO:0000259" key="5">
    <source>
        <dbReference type="PROSITE" id="PS51722"/>
    </source>
</evidence>
<dbReference type="Pfam" id="PF00009">
    <property type="entry name" value="GTP_EFTU"/>
    <property type="match status" value="1"/>
</dbReference>
<dbReference type="InterPro" id="IPR031157">
    <property type="entry name" value="G_TR_CS"/>
</dbReference>
<evidence type="ECO:0000256" key="3">
    <source>
        <dbReference type="ARBA" id="ARBA00023134"/>
    </source>
</evidence>
<evidence type="ECO:0000313" key="6">
    <source>
        <dbReference type="EMBL" id="NEU05773.1"/>
    </source>
</evidence>
<dbReference type="GO" id="GO:0046677">
    <property type="term" value="P:response to antibiotic"/>
    <property type="evidence" value="ECO:0007669"/>
    <property type="project" value="UniProtKB-KW"/>
</dbReference>
<proteinExistence type="predicted"/>
<name>A0A6M0H6Z6_9CLOT</name>
<dbReference type="EMBL" id="JAAGPU010000026">
    <property type="protein sequence ID" value="NEU05773.1"/>
    <property type="molecule type" value="Genomic_DNA"/>
</dbReference>
<evidence type="ECO:0000313" key="7">
    <source>
        <dbReference type="Proteomes" id="UP000481872"/>
    </source>
</evidence>
<dbReference type="Gene3D" id="2.40.30.10">
    <property type="entry name" value="Translation factors"/>
    <property type="match status" value="1"/>
</dbReference>
<dbReference type="PRINTS" id="PR01037">
    <property type="entry name" value="TCRTETOQM"/>
</dbReference>
<dbReference type="PRINTS" id="PR00315">
    <property type="entry name" value="ELONGATNFCT"/>
</dbReference>
<keyword evidence="4" id="KW-0046">Antibiotic resistance</keyword>
<dbReference type="InterPro" id="IPR035650">
    <property type="entry name" value="Tet_C"/>
</dbReference>
<feature type="domain" description="Tr-type G" evidence="5">
    <location>
        <begin position="1"/>
        <end position="235"/>
    </location>
</feature>
<dbReference type="GO" id="GO:0032790">
    <property type="term" value="P:ribosome disassembly"/>
    <property type="evidence" value="ECO:0007669"/>
    <property type="project" value="TreeGrafter"/>
</dbReference>
<dbReference type="InterPro" id="IPR000640">
    <property type="entry name" value="EFG_V-like"/>
</dbReference>